<protein>
    <submittedName>
        <fullName evidence="4">SDR family oxidoreductase</fullName>
    </submittedName>
</protein>
<evidence type="ECO:0000313" key="4">
    <source>
        <dbReference type="EMBL" id="WGK68647.1"/>
    </source>
</evidence>
<dbReference type="InterPro" id="IPR036291">
    <property type="entry name" value="NAD(P)-bd_dom_sf"/>
</dbReference>
<dbReference type="EMBL" id="CP123443">
    <property type="protein sequence ID" value="WGK68647.1"/>
    <property type="molecule type" value="Genomic_DNA"/>
</dbReference>
<sequence>MFTINMQGKNVLITGGTKGIGLGAAKYFGQAGAQVYLTYKWGSADMDAIEREFSTELKAKAPIFIQADVSREEETEEVMAEIAKYCDYLDVFISNVGFALKTDSLDDYKKRSLYKTLDYSSWPMIDYCRKAKKQFGKYPRYVLGVSSDGPDHYYPGYDFVAASKAMLEFFGRYLAVHLRKEGSSVNVVRFGTVKTESFEFIFGDEFFEFSKENGVNPDCQLVPDDCGRVLFAMCSGLFDALNGQLLQVDHGLPFQDNLMNRFSFLRNRDSPDRI</sequence>
<evidence type="ECO:0000313" key="5">
    <source>
        <dbReference type="Proteomes" id="UP001228690"/>
    </source>
</evidence>
<keyword evidence="5" id="KW-1185">Reference proteome</keyword>
<name>A0ABY8MFA3_9SPIO</name>
<dbReference type="PRINTS" id="PR00081">
    <property type="entry name" value="GDHRDH"/>
</dbReference>
<evidence type="ECO:0000256" key="3">
    <source>
        <dbReference type="ARBA" id="ARBA00023002"/>
    </source>
</evidence>
<dbReference type="Proteomes" id="UP001228690">
    <property type="component" value="Chromosome"/>
</dbReference>
<dbReference type="CDD" id="cd05233">
    <property type="entry name" value="SDR_c"/>
    <property type="match status" value="1"/>
</dbReference>
<comment type="similarity">
    <text evidence="1">Belongs to the short-chain dehydrogenases/reductases (SDR) family.</text>
</comment>
<evidence type="ECO:0000256" key="2">
    <source>
        <dbReference type="ARBA" id="ARBA00022857"/>
    </source>
</evidence>
<dbReference type="SUPFAM" id="SSF51735">
    <property type="entry name" value="NAD(P)-binding Rossmann-fold domains"/>
    <property type="match status" value="1"/>
</dbReference>
<keyword evidence="3" id="KW-0560">Oxidoreductase</keyword>
<evidence type="ECO:0000256" key="1">
    <source>
        <dbReference type="ARBA" id="ARBA00006484"/>
    </source>
</evidence>
<keyword evidence="2" id="KW-0521">NADP</keyword>
<accession>A0ABY8MFA3</accession>
<proteinExistence type="inferred from homology"/>
<dbReference type="Pfam" id="PF13561">
    <property type="entry name" value="adh_short_C2"/>
    <property type="match status" value="1"/>
</dbReference>
<gene>
    <name evidence="4" type="ORF">P0082_09175</name>
</gene>
<dbReference type="InterPro" id="IPR002347">
    <property type="entry name" value="SDR_fam"/>
</dbReference>
<dbReference type="PANTHER" id="PTHR43618">
    <property type="entry name" value="7-ALPHA-HYDROXYSTEROID DEHYDROGENASE"/>
    <property type="match status" value="1"/>
</dbReference>
<reference evidence="4 5" key="1">
    <citation type="submission" date="2023-04" db="EMBL/GenBank/DDBJ databases">
        <title>Spirochaete genome identified in red abalone sample constitutes a novel genus.</title>
        <authorList>
            <person name="Sharma S.P."/>
            <person name="Purcell C.M."/>
            <person name="Hyde J.R."/>
            <person name="Severin A.J."/>
        </authorList>
    </citation>
    <scope>NUCLEOTIDE SEQUENCE [LARGE SCALE GENOMIC DNA]</scope>
    <source>
        <strain evidence="4 5">SP-2023</strain>
    </source>
</reference>
<dbReference type="PANTHER" id="PTHR43618:SF8">
    <property type="entry name" value="7ALPHA-HYDROXYSTEROID DEHYDROGENASE"/>
    <property type="match status" value="1"/>
</dbReference>
<dbReference type="RefSeq" id="WP_326926833.1">
    <property type="nucleotide sequence ID" value="NZ_CP123443.1"/>
</dbReference>
<organism evidence="4 5">
    <name type="scientific">Candidatus Haliotispira prima</name>
    <dbReference type="NCBI Taxonomy" id="3034016"/>
    <lineage>
        <taxon>Bacteria</taxon>
        <taxon>Pseudomonadati</taxon>
        <taxon>Spirochaetota</taxon>
        <taxon>Spirochaetia</taxon>
        <taxon>Spirochaetales</taxon>
        <taxon>Spirochaetaceae</taxon>
        <taxon>Candidatus Haliotispira</taxon>
    </lineage>
</organism>
<dbReference type="InterPro" id="IPR052178">
    <property type="entry name" value="Sec_Metab_Biosynth_SDR"/>
</dbReference>
<dbReference type="Gene3D" id="3.40.50.720">
    <property type="entry name" value="NAD(P)-binding Rossmann-like Domain"/>
    <property type="match status" value="1"/>
</dbReference>